<evidence type="ECO:0000313" key="1">
    <source>
        <dbReference type="EMBL" id="CAF0843365.1"/>
    </source>
</evidence>
<dbReference type="AlphaFoldDB" id="A0A813VNV3"/>
<protein>
    <submittedName>
        <fullName evidence="1">Uncharacterized protein</fullName>
    </submittedName>
</protein>
<gene>
    <name evidence="1" type="ORF">SEV965_LOCUS2723</name>
</gene>
<evidence type="ECO:0000313" key="2">
    <source>
        <dbReference type="Proteomes" id="UP000663889"/>
    </source>
</evidence>
<name>A0A813VNV3_9BILA</name>
<comment type="caution">
    <text evidence="1">The sequence shown here is derived from an EMBL/GenBank/DDBJ whole genome shotgun (WGS) entry which is preliminary data.</text>
</comment>
<sequence>MASSLLSPVCSQILLNQNNIQSQYISPQGLSGRVLPAGTFSNKVLALEYLYGLLCQIPNFPPRPSTIRAVDIIYEQLYKATQRMASSLLSPVCSQILLNQNNIQSKYISPQGLSGRVLPAGTFSNKVLALEYLYGLLCQIPNFPPRPSTIRAVDIVRVTYDRKYLITQAELLIHISDNKRLTFLASMAFDKNYKLCGYDGQLRNLGLTYDPSTDAERLGAIQIICNVTQTFCNGALKQYSSFDDCKQYLTKKIPFGSLDRADQGNVACRTIHALFVPLLPSLHCPHVGPTGGGACTNKPIDFYYNQSNFLGCAYKQY</sequence>
<organism evidence="1 2">
    <name type="scientific">Rotaria sordida</name>
    <dbReference type="NCBI Taxonomy" id="392033"/>
    <lineage>
        <taxon>Eukaryota</taxon>
        <taxon>Metazoa</taxon>
        <taxon>Spiralia</taxon>
        <taxon>Gnathifera</taxon>
        <taxon>Rotifera</taxon>
        <taxon>Eurotatoria</taxon>
        <taxon>Bdelloidea</taxon>
        <taxon>Philodinida</taxon>
        <taxon>Philodinidae</taxon>
        <taxon>Rotaria</taxon>
    </lineage>
</organism>
<accession>A0A813VNV3</accession>
<dbReference type="Proteomes" id="UP000663889">
    <property type="component" value="Unassembled WGS sequence"/>
</dbReference>
<dbReference type="EMBL" id="CAJNOU010000064">
    <property type="protein sequence ID" value="CAF0843365.1"/>
    <property type="molecule type" value="Genomic_DNA"/>
</dbReference>
<reference evidence="1" key="1">
    <citation type="submission" date="2021-02" db="EMBL/GenBank/DDBJ databases">
        <authorList>
            <person name="Nowell W R."/>
        </authorList>
    </citation>
    <scope>NUCLEOTIDE SEQUENCE</scope>
</reference>
<proteinExistence type="predicted"/>